<dbReference type="Gene3D" id="3.30.420.10">
    <property type="entry name" value="Ribonuclease H-like superfamily/Ribonuclease H"/>
    <property type="match status" value="1"/>
</dbReference>
<evidence type="ECO:0000256" key="1">
    <source>
        <dbReference type="ARBA" id="ARBA00022670"/>
    </source>
</evidence>
<keyword evidence="5" id="KW-0255">Endonuclease</keyword>
<dbReference type="Pfam" id="PF17919">
    <property type="entry name" value="RT_RNaseH_2"/>
    <property type="match status" value="1"/>
</dbReference>
<comment type="caution">
    <text evidence="11">The sequence shown here is derived from an EMBL/GenBank/DDBJ whole genome shotgun (WGS) entry which is preliminary data.</text>
</comment>
<dbReference type="PANTHER" id="PTHR37984:SF5">
    <property type="entry name" value="PROTEIN NYNRIN-LIKE"/>
    <property type="match status" value="1"/>
</dbReference>
<keyword evidence="12" id="KW-1185">Reference proteome</keyword>
<keyword evidence="1" id="KW-0645">Protease</keyword>
<evidence type="ECO:0000256" key="7">
    <source>
        <dbReference type="ARBA" id="ARBA00022918"/>
    </source>
</evidence>
<dbReference type="SUPFAM" id="SSF53098">
    <property type="entry name" value="Ribonuclease H-like"/>
    <property type="match status" value="1"/>
</dbReference>
<dbReference type="InterPro" id="IPR041577">
    <property type="entry name" value="RT_RNaseH_2"/>
</dbReference>
<feature type="domain" description="Integrase catalytic" evidence="10">
    <location>
        <begin position="521"/>
        <end position="692"/>
    </location>
</feature>
<feature type="domain" description="Reverse transcriptase" evidence="9">
    <location>
        <begin position="2"/>
        <end position="181"/>
    </location>
</feature>
<keyword evidence="8" id="KW-0511">Multifunctional enzyme</keyword>
<evidence type="ECO:0000313" key="11">
    <source>
        <dbReference type="EMBL" id="GMI86385.1"/>
    </source>
</evidence>
<gene>
    <name evidence="11" type="ORF">HRI_002307800</name>
</gene>
<evidence type="ECO:0000259" key="9">
    <source>
        <dbReference type="PROSITE" id="PS50878"/>
    </source>
</evidence>
<dbReference type="InterPro" id="IPR001584">
    <property type="entry name" value="Integrase_cat-core"/>
</dbReference>
<dbReference type="Proteomes" id="UP001165190">
    <property type="component" value="Unassembled WGS sequence"/>
</dbReference>
<dbReference type="AlphaFoldDB" id="A0A9W7HXQ9"/>
<dbReference type="FunFam" id="3.30.70.270:FF:000020">
    <property type="entry name" value="Transposon Tf2-6 polyprotein-like Protein"/>
    <property type="match status" value="1"/>
</dbReference>
<evidence type="ECO:0000256" key="3">
    <source>
        <dbReference type="ARBA" id="ARBA00022695"/>
    </source>
</evidence>
<keyword evidence="3" id="KW-0548">Nucleotidyltransferase</keyword>
<protein>
    <submittedName>
        <fullName evidence="11">Uncharacterized protein</fullName>
    </submittedName>
</protein>
<evidence type="ECO:0000256" key="2">
    <source>
        <dbReference type="ARBA" id="ARBA00022679"/>
    </source>
</evidence>
<dbReference type="GO" id="GO:0008233">
    <property type="term" value="F:peptidase activity"/>
    <property type="evidence" value="ECO:0007669"/>
    <property type="project" value="UniProtKB-KW"/>
</dbReference>
<dbReference type="EMBL" id="BSYR01000021">
    <property type="protein sequence ID" value="GMI86385.1"/>
    <property type="molecule type" value="Genomic_DNA"/>
</dbReference>
<evidence type="ECO:0000259" key="10">
    <source>
        <dbReference type="PROSITE" id="PS50994"/>
    </source>
</evidence>
<dbReference type="InterPro" id="IPR043128">
    <property type="entry name" value="Rev_trsase/Diguanyl_cyclase"/>
</dbReference>
<dbReference type="PANTHER" id="PTHR37984">
    <property type="entry name" value="PROTEIN CBG26694"/>
    <property type="match status" value="1"/>
</dbReference>
<dbReference type="Gene3D" id="3.30.70.270">
    <property type="match status" value="2"/>
</dbReference>
<dbReference type="OrthoDB" id="913103at2759"/>
<dbReference type="GO" id="GO:0004519">
    <property type="term" value="F:endonuclease activity"/>
    <property type="evidence" value="ECO:0007669"/>
    <property type="project" value="UniProtKB-KW"/>
</dbReference>
<keyword evidence="4" id="KW-0540">Nuclease</keyword>
<dbReference type="PROSITE" id="PS50878">
    <property type="entry name" value="RT_POL"/>
    <property type="match status" value="1"/>
</dbReference>
<dbReference type="FunFam" id="3.10.10.10:FF:000007">
    <property type="entry name" value="Retrovirus-related Pol polyprotein from transposon 17.6-like Protein"/>
    <property type="match status" value="1"/>
</dbReference>
<reference evidence="11" key="1">
    <citation type="submission" date="2023-05" db="EMBL/GenBank/DDBJ databases">
        <title>Genome and transcriptome analyses reveal genes involved in the formation of fine ridges on petal epidermal cells in Hibiscus trionum.</title>
        <authorList>
            <person name="Koshimizu S."/>
            <person name="Masuda S."/>
            <person name="Ishii T."/>
            <person name="Shirasu K."/>
            <person name="Hoshino A."/>
            <person name="Arita M."/>
        </authorList>
    </citation>
    <scope>NUCLEOTIDE SEQUENCE</scope>
    <source>
        <strain evidence="11">Hamamatsu line</strain>
    </source>
</reference>
<evidence type="ECO:0000256" key="4">
    <source>
        <dbReference type="ARBA" id="ARBA00022722"/>
    </source>
</evidence>
<dbReference type="InterPro" id="IPR000477">
    <property type="entry name" value="RT_dom"/>
</dbReference>
<keyword evidence="2" id="KW-0808">Transferase</keyword>
<sequence>MLEKGHIQQSTSSFSSPVLLVRKKDGTWRFCVDYRALNVITIRDKFPIPTADELFDELGSSKKNSKLDLLAGYHQIQVRKEDVPKTAFCTHDGHYEFLVMSFGLTNSPSTFQATMNDIFRPHLRRFVLIFLDDILVFSRTWKDHIFHLRTVLQLLKQHGLVAKLSKCSFGQDTVEYLGHVVSCKGLEVDSAKVAAIRAWPVPSTLRDVRAFLGITGYYRHFIKGYAKIAAPLTDLLKKAEEFQWNGVALQAFESLKLCLCSAPVLSLPNFDKEFMVETDASGVGIGAVLTQDNRPLAFYSQKLSSKMQAASTYQREMYAITQAVAKWRQYLIGRHFVIITDQRSIRELTQQTIQTSDQQQWLAKLIGYDFEIKYLPGKLNTVADALSREVGAQLLAFTRPTFGIFEDIQTATQLDEYFSQLLTNIRSGTLDAQGYSEVNGLILLHNRVVVPSESALRSHLFREFHCSTMGGHAGISRTFRRLSSNFHWPQMRRDVRKFFSECLICQRMKSDNLAPTGLLQPLSIPQQVFEDISLDFITSFPKSNGKEALLVVVDRLTKYGYFFALPRHYDAPYIAKIMVQGIIKLHGIPQSMVSDRDPIFASEIWIEIARLQGTDLCLSSAYHPQFDGQTEALNRCLEMYLRCMTGDEPSKWENYLPWAEYWYNKAFQASTGMTLFCALYGRGPPTMVSYVE</sequence>
<dbReference type="Gene3D" id="1.10.340.70">
    <property type="match status" value="1"/>
</dbReference>
<dbReference type="GO" id="GO:0006508">
    <property type="term" value="P:proteolysis"/>
    <property type="evidence" value="ECO:0007669"/>
    <property type="project" value="UniProtKB-KW"/>
</dbReference>
<dbReference type="PROSITE" id="PS50994">
    <property type="entry name" value="INTEGRASE"/>
    <property type="match status" value="1"/>
</dbReference>
<evidence type="ECO:0000256" key="5">
    <source>
        <dbReference type="ARBA" id="ARBA00022759"/>
    </source>
</evidence>
<dbReference type="GO" id="GO:0003676">
    <property type="term" value="F:nucleic acid binding"/>
    <property type="evidence" value="ECO:0007669"/>
    <property type="project" value="InterPro"/>
</dbReference>
<dbReference type="Pfam" id="PF17921">
    <property type="entry name" value="Integrase_H2C2"/>
    <property type="match status" value="1"/>
</dbReference>
<dbReference type="Pfam" id="PF00078">
    <property type="entry name" value="RVT_1"/>
    <property type="match status" value="1"/>
</dbReference>
<accession>A0A9W7HXQ9</accession>
<organism evidence="11 12">
    <name type="scientific">Hibiscus trionum</name>
    <name type="common">Flower of an hour</name>
    <dbReference type="NCBI Taxonomy" id="183268"/>
    <lineage>
        <taxon>Eukaryota</taxon>
        <taxon>Viridiplantae</taxon>
        <taxon>Streptophyta</taxon>
        <taxon>Embryophyta</taxon>
        <taxon>Tracheophyta</taxon>
        <taxon>Spermatophyta</taxon>
        <taxon>Magnoliopsida</taxon>
        <taxon>eudicotyledons</taxon>
        <taxon>Gunneridae</taxon>
        <taxon>Pentapetalae</taxon>
        <taxon>rosids</taxon>
        <taxon>malvids</taxon>
        <taxon>Malvales</taxon>
        <taxon>Malvaceae</taxon>
        <taxon>Malvoideae</taxon>
        <taxon>Hibiscus</taxon>
    </lineage>
</organism>
<evidence type="ECO:0000313" key="12">
    <source>
        <dbReference type="Proteomes" id="UP001165190"/>
    </source>
</evidence>
<dbReference type="GO" id="GO:0015074">
    <property type="term" value="P:DNA integration"/>
    <property type="evidence" value="ECO:0007669"/>
    <property type="project" value="InterPro"/>
</dbReference>
<dbReference type="InterPro" id="IPR041588">
    <property type="entry name" value="Integrase_H2C2"/>
</dbReference>
<keyword evidence="7" id="KW-0695">RNA-directed DNA polymerase</keyword>
<dbReference type="CDD" id="cd01647">
    <property type="entry name" value="RT_LTR"/>
    <property type="match status" value="1"/>
</dbReference>
<dbReference type="GO" id="GO:0003964">
    <property type="term" value="F:RNA-directed DNA polymerase activity"/>
    <property type="evidence" value="ECO:0007669"/>
    <property type="project" value="UniProtKB-KW"/>
</dbReference>
<dbReference type="Gene3D" id="3.10.20.370">
    <property type="match status" value="1"/>
</dbReference>
<dbReference type="CDD" id="cd09274">
    <property type="entry name" value="RNase_HI_RT_Ty3"/>
    <property type="match status" value="1"/>
</dbReference>
<dbReference type="SUPFAM" id="SSF56672">
    <property type="entry name" value="DNA/RNA polymerases"/>
    <property type="match status" value="1"/>
</dbReference>
<evidence type="ECO:0000256" key="6">
    <source>
        <dbReference type="ARBA" id="ARBA00022801"/>
    </source>
</evidence>
<dbReference type="InterPro" id="IPR050951">
    <property type="entry name" value="Retrovirus_Pol_polyprotein"/>
</dbReference>
<proteinExistence type="predicted"/>
<dbReference type="InterPro" id="IPR043502">
    <property type="entry name" value="DNA/RNA_pol_sf"/>
</dbReference>
<dbReference type="Gene3D" id="3.10.10.10">
    <property type="entry name" value="HIV Type 1 Reverse Transcriptase, subunit A, domain 1"/>
    <property type="match status" value="1"/>
</dbReference>
<evidence type="ECO:0000256" key="8">
    <source>
        <dbReference type="ARBA" id="ARBA00023268"/>
    </source>
</evidence>
<dbReference type="InterPro" id="IPR036397">
    <property type="entry name" value="RNaseH_sf"/>
</dbReference>
<keyword evidence="6" id="KW-0378">Hydrolase</keyword>
<dbReference type="InterPro" id="IPR012337">
    <property type="entry name" value="RNaseH-like_sf"/>
</dbReference>
<dbReference type="FunFam" id="1.10.340.70:FF:000001">
    <property type="entry name" value="Retrovirus-related Pol polyprotein from transposon gypsy-like Protein"/>
    <property type="match status" value="1"/>
</dbReference>
<name>A0A9W7HXQ9_HIBTR</name>